<keyword evidence="1" id="KW-1133">Transmembrane helix</keyword>
<protein>
    <submittedName>
        <fullName evidence="2">Uncharacterized protein</fullName>
    </submittedName>
</protein>
<feature type="transmembrane region" description="Helical" evidence="1">
    <location>
        <begin position="40"/>
        <end position="61"/>
    </location>
</feature>
<proteinExistence type="predicted"/>
<organism evidence="2 3">
    <name type="scientific">Trueperella abortisuis</name>
    <dbReference type="NCBI Taxonomy" id="445930"/>
    <lineage>
        <taxon>Bacteria</taxon>
        <taxon>Bacillati</taxon>
        <taxon>Actinomycetota</taxon>
        <taxon>Actinomycetes</taxon>
        <taxon>Actinomycetales</taxon>
        <taxon>Actinomycetaceae</taxon>
        <taxon>Trueperella</taxon>
    </lineage>
</organism>
<name>A0ABT9PKX6_9ACTO</name>
<gene>
    <name evidence="2" type="ORF">J2S45_002058</name>
</gene>
<accession>A0ABT9PKX6</accession>
<evidence type="ECO:0000256" key="1">
    <source>
        <dbReference type="SAM" id="Phobius"/>
    </source>
</evidence>
<evidence type="ECO:0000313" key="3">
    <source>
        <dbReference type="Proteomes" id="UP001230145"/>
    </source>
</evidence>
<dbReference type="Proteomes" id="UP001230145">
    <property type="component" value="Unassembled WGS sequence"/>
</dbReference>
<comment type="caution">
    <text evidence="2">The sequence shown here is derived from an EMBL/GenBank/DDBJ whole genome shotgun (WGS) entry which is preliminary data.</text>
</comment>
<evidence type="ECO:0000313" key="2">
    <source>
        <dbReference type="EMBL" id="MDP9833379.1"/>
    </source>
</evidence>
<dbReference type="RefSeq" id="WP_307635351.1">
    <property type="nucleotide sequence ID" value="NZ_JAUSQL010000001.1"/>
</dbReference>
<dbReference type="EMBL" id="JAUSQL010000001">
    <property type="protein sequence ID" value="MDP9833379.1"/>
    <property type="molecule type" value="Genomic_DNA"/>
</dbReference>
<reference evidence="2 3" key="1">
    <citation type="submission" date="2023-07" db="EMBL/GenBank/DDBJ databases">
        <title>Sequencing the genomes of 1000 actinobacteria strains.</title>
        <authorList>
            <person name="Klenk H.-P."/>
        </authorList>
    </citation>
    <scope>NUCLEOTIDE SEQUENCE [LARGE SCALE GENOMIC DNA]</scope>
    <source>
        <strain evidence="2 3">DSM 19515</strain>
    </source>
</reference>
<keyword evidence="3" id="KW-1185">Reference proteome</keyword>
<keyword evidence="1" id="KW-0812">Transmembrane</keyword>
<feature type="transmembrane region" description="Helical" evidence="1">
    <location>
        <begin position="73"/>
        <end position="93"/>
    </location>
</feature>
<sequence length="94" mass="10067">MPVILKRIAYFLTLATVSLLIVASKSLVTGESPIATLHDNTWAIICVLLGAGLLSAAYDPQRDVPDTTKRRQLLIFSGISAVALIAVALVFVFL</sequence>
<keyword evidence="1" id="KW-0472">Membrane</keyword>